<dbReference type="Proteomes" id="UP000828390">
    <property type="component" value="Unassembled WGS sequence"/>
</dbReference>
<evidence type="ECO:0000313" key="18">
    <source>
        <dbReference type="Proteomes" id="UP000828390"/>
    </source>
</evidence>
<dbReference type="GO" id="GO:0003677">
    <property type="term" value="F:DNA binding"/>
    <property type="evidence" value="ECO:0007669"/>
    <property type="project" value="InterPro"/>
</dbReference>
<dbReference type="InterPro" id="IPR020847">
    <property type="entry name" value="AP_endonuclease_F1_BS"/>
</dbReference>
<evidence type="ECO:0000256" key="12">
    <source>
        <dbReference type="PIRSR" id="PIRSR604808-2"/>
    </source>
</evidence>
<feature type="active site" evidence="11">
    <location>
        <position position="207"/>
    </location>
</feature>
<comment type="caution">
    <text evidence="17">The sequence shown here is derived from an EMBL/GenBank/DDBJ whole genome shotgun (WGS) entry which is preliminary data.</text>
</comment>
<evidence type="ECO:0000256" key="13">
    <source>
        <dbReference type="PIRSR" id="PIRSR604808-3"/>
    </source>
</evidence>
<evidence type="ECO:0000256" key="10">
    <source>
        <dbReference type="ARBA" id="ARBA00023242"/>
    </source>
</evidence>
<comment type="subcellular location">
    <subcellularLocation>
        <location evidence="3">Nucleus</location>
    </subcellularLocation>
</comment>
<dbReference type="PROSITE" id="PS00728">
    <property type="entry name" value="AP_NUCLEASE_F1_3"/>
    <property type="match status" value="1"/>
</dbReference>
<dbReference type="GO" id="GO:0008311">
    <property type="term" value="F:double-stranded DNA 3'-5' DNA exonuclease activity"/>
    <property type="evidence" value="ECO:0007669"/>
    <property type="project" value="UniProtKB-EC"/>
</dbReference>
<comment type="similarity">
    <text evidence="4 14">Belongs to the DNA repair enzymes AP/ExoA family.</text>
</comment>
<dbReference type="GO" id="GO:0003906">
    <property type="term" value="F:DNA-(apurinic or apyrimidinic site) endonuclease activity"/>
    <property type="evidence" value="ECO:0007669"/>
    <property type="project" value="TreeGrafter"/>
</dbReference>
<dbReference type="PROSITE" id="PS00726">
    <property type="entry name" value="AP_NUCLEASE_F1_1"/>
    <property type="match status" value="1"/>
</dbReference>
<dbReference type="GO" id="GO:0006284">
    <property type="term" value="P:base-excision repair"/>
    <property type="evidence" value="ECO:0007669"/>
    <property type="project" value="TreeGrafter"/>
</dbReference>
<dbReference type="Gene3D" id="3.60.10.10">
    <property type="entry name" value="Endonuclease/exonuclease/phosphatase"/>
    <property type="match status" value="1"/>
</dbReference>
<evidence type="ECO:0000256" key="11">
    <source>
        <dbReference type="PIRSR" id="PIRSR604808-1"/>
    </source>
</evidence>
<feature type="binding site" evidence="12">
    <location>
        <position position="345"/>
    </location>
    <ligand>
        <name>Mg(2+)</name>
        <dbReference type="ChEBI" id="CHEBI:18420"/>
        <label>1</label>
    </ligand>
</feature>
<keyword evidence="6 14" id="KW-0227">DNA damage</keyword>
<sequence length="355" mass="40181">MPRGKKAMHASKETEAIETTKEEETVAVEPKEDAEVEHEKPAKQRGKKKADKATENGEPAVKKSKESKTEEKSKLRKESSLTAGMDFTHDCQTKDGRKPNWKIASWNVNGIRAWMDKGGLSYLKDESPDVLCIQETKCATADIPDDVKVDGYHDYWSSAEKAGYAGTAIYSKTKPLNVTYGLGIDKHDDEGRVITAEFDQFYLVTAYVPNAGRGLPRLPYRSKEWDVDFRAFLNDLNKKKPVIMCGDLNVAHQEIDIANPKTNKKNAGFTVEERQGFTDLLAEGYIDSFRVLYPEKEGAYTFWTYMGNARGKNVGWRLDYFVLSERLRDNLCDHVIRKDVMGSDHCPVVLYMAIK</sequence>
<gene>
    <name evidence="17" type="ORF">DPMN_041028</name>
</gene>
<evidence type="ECO:0000256" key="5">
    <source>
        <dbReference type="ARBA" id="ARBA00022723"/>
    </source>
</evidence>
<organism evidence="17 18">
    <name type="scientific">Dreissena polymorpha</name>
    <name type="common">Zebra mussel</name>
    <name type="synonym">Mytilus polymorpha</name>
    <dbReference type="NCBI Taxonomy" id="45954"/>
    <lineage>
        <taxon>Eukaryota</taxon>
        <taxon>Metazoa</taxon>
        <taxon>Spiralia</taxon>
        <taxon>Lophotrochozoa</taxon>
        <taxon>Mollusca</taxon>
        <taxon>Bivalvia</taxon>
        <taxon>Autobranchia</taxon>
        <taxon>Heteroconchia</taxon>
        <taxon>Euheterodonta</taxon>
        <taxon>Imparidentia</taxon>
        <taxon>Neoheterodontei</taxon>
        <taxon>Myida</taxon>
        <taxon>Dreissenoidea</taxon>
        <taxon>Dreissenidae</taxon>
        <taxon>Dreissena</taxon>
    </lineage>
</organism>
<keyword evidence="8 12" id="KW-0460">Magnesium</keyword>
<name>A0A9D4HVQ8_DREPO</name>
<dbReference type="EMBL" id="JAIWYP010000011">
    <property type="protein sequence ID" value="KAH3734589.1"/>
    <property type="molecule type" value="Genomic_DNA"/>
</dbReference>
<keyword evidence="9 14" id="KW-0234">DNA repair</keyword>
<dbReference type="GO" id="GO:0005634">
    <property type="term" value="C:nucleus"/>
    <property type="evidence" value="ECO:0007669"/>
    <property type="project" value="UniProtKB-SubCell"/>
</dbReference>
<evidence type="ECO:0000259" key="16">
    <source>
        <dbReference type="Pfam" id="PF03372"/>
    </source>
</evidence>
<keyword evidence="12" id="KW-0464">Manganese</keyword>
<evidence type="ECO:0000256" key="6">
    <source>
        <dbReference type="ARBA" id="ARBA00022763"/>
    </source>
</evidence>
<dbReference type="Pfam" id="PF03372">
    <property type="entry name" value="Exo_endo_phos"/>
    <property type="match status" value="1"/>
</dbReference>
<feature type="binding site" evidence="12">
    <location>
        <position position="107"/>
    </location>
    <ligand>
        <name>Mg(2+)</name>
        <dbReference type="ChEBI" id="CHEBI:18420"/>
        <label>1</label>
    </ligand>
</feature>
<keyword evidence="7" id="KW-0378">Hydrolase</keyword>
<dbReference type="NCBIfam" id="TIGR00195">
    <property type="entry name" value="exoDNase_III"/>
    <property type="match status" value="1"/>
</dbReference>
<evidence type="ECO:0000256" key="8">
    <source>
        <dbReference type="ARBA" id="ARBA00022842"/>
    </source>
</evidence>
<evidence type="ECO:0000313" key="17">
    <source>
        <dbReference type="EMBL" id="KAH3734589.1"/>
    </source>
</evidence>
<accession>A0A9D4HVQ8</accession>
<feature type="binding site" evidence="12">
    <location>
        <position position="135"/>
    </location>
    <ligand>
        <name>Mg(2+)</name>
        <dbReference type="ChEBI" id="CHEBI:18420"/>
        <label>1</label>
    </ligand>
</feature>
<dbReference type="PANTHER" id="PTHR22748:SF6">
    <property type="entry name" value="DNA-(APURINIC OR APYRIMIDINIC SITE) ENDONUCLEASE"/>
    <property type="match status" value="1"/>
</dbReference>
<evidence type="ECO:0000256" key="1">
    <source>
        <dbReference type="ARBA" id="ARBA00000493"/>
    </source>
</evidence>
<dbReference type="InterPro" id="IPR004808">
    <property type="entry name" value="AP_endonuc_1"/>
</dbReference>
<dbReference type="CDD" id="cd09087">
    <property type="entry name" value="Ape1-like_AP-endo"/>
    <property type="match status" value="1"/>
</dbReference>
<feature type="binding site" evidence="12">
    <location>
        <position position="344"/>
    </location>
    <ligand>
        <name>Mg(2+)</name>
        <dbReference type="ChEBI" id="CHEBI:18420"/>
        <label>1</label>
    </ligand>
</feature>
<feature type="compositionally biased region" description="Basic and acidic residues" evidence="15">
    <location>
        <begin position="51"/>
        <end position="79"/>
    </location>
</feature>
<reference evidence="17" key="1">
    <citation type="journal article" date="2019" name="bioRxiv">
        <title>The Genome of the Zebra Mussel, Dreissena polymorpha: A Resource for Invasive Species Research.</title>
        <authorList>
            <person name="McCartney M.A."/>
            <person name="Auch B."/>
            <person name="Kono T."/>
            <person name="Mallez S."/>
            <person name="Zhang Y."/>
            <person name="Obille A."/>
            <person name="Becker A."/>
            <person name="Abrahante J.E."/>
            <person name="Garbe J."/>
            <person name="Badalamenti J.P."/>
            <person name="Herman A."/>
            <person name="Mangelson H."/>
            <person name="Liachko I."/>
            <person name="Sullivan S."/>
            <person name="Sone E.D."/>
            <person name="Koren S."/>
            <person name="Silverstein K.A.T."/>
            <person name="Beckman K.B."/>
            <person name="Gohl D.M."/>
        </authorList>
    </citation>
    <scope>NUCLEOTIDE SEQUENCE</scope>
    <source>
        <strain evidence="17">Duluth1</strain>
        <tissue evidence="17">Whole animal</tissue>
    </source>
</reference>
<feature type="compositionally biased region" description="Basic and acidic residues" evidence="15">
    <location>
        <begin position="10"/>
        <end position="42"/>
    </location>
</feature>
<dbReference type="GO" id="GO:0046872">
    <property type="term" value="F:metal ion binding"/>
    <property type="evidence" value="ECO:0007669"/>
    <property type="project" value="UniProtKB-KW"/>
</dbReference>
<dbReference type="EC" id="3.1.-.-" evidence="14"/>
<feature type="binding site" evidence="12">
    <location>
        <position position="249"/>
    </location>
    <ligand>
        <name>Mg(2+)</name>
        <dbReference type="ChEBI" id="CHEBI:18420"/>
        <label>1</label>
    </ligand>
</feature>
<dbReference type="InterPro" id="IPR005135">
    <property type="entry name" value="Endo/exonuclease/phosphatase"/>
</dbReference>
<keyword evidence="18" id="KW-1185">Reference proteome</keyword>
<dbReference type="OrthoDB" id="498125at2759"/>
<feature type="site" description="Transition state stabilizer" evidence="13">
    <location>
        <position position="249"/>
    </location>
</feature>
<dbReference type="FunFam" id="3.60.10.10:FF:000009">
    <property type="entry name" value="DNA-(apurinic or apyrimidinic site) lyase"/>
    <property type="match status" value="1"/>
</dbReference>
<comment type="cofactor">
    <cofactor evidence="2">
        <name>Mn(2+)</name>
        <dbReference type="ChEBI" id="CHEBI:29035"/>
    </cofactor>
</comment>
<dbReference type="PANTHER" id="PTHR22748">
    <property type="entry name" value="AP ENDONUCLEASE"/>
    <property type="match status" value="1"/>
</dbReference>
<keyword evidence="5 12" id="KW-0479">Metal-binding</keyword>
<dbReference type="InterPro" id="IPR020848">
    <property type="entry name" value="AP_endonuclease_F1_CS"/>
</dbReference>
<evidence type="ECO:0000256" key="9">
    <source>
        <dbReference type="ARBA" id="ARBA00023204"/>
    </source>
</evidence>
<reference evidence="17" key="2">
    <citation type="submission" date="2020-11" db="EMBL/GenBank/DDBJ databases">
        <authorList>
            <person name="McCartney M.A."/>
            <person name="Auch B."/>
            <person name="Kono T."/>
            <person name="Mallez S."/>
            <person name="Becker A."/>
            <person name="Gohl D.M."/>
            <person name="Silverstein K.A.T."/>
            <person name="Koren S."/>
            <person name="Bechman K.B."/>
            <person name="Herman A."/>
            <person name="Abrahante J.E."/>
            <person name="Garbe J."/>
        </authorList>
    </citation>
    <scope>NUCLEOTIDE SEQUENCE</scope>
    <source>
        <strain evidence="17">Duluth1</strain>
        <tissue evidence="17">Whole animal</tissue>
    </source>
</reference>
<evidence type="ECO:0000256" key="7">
    <source>
        <dbReference type="ARBA" id="ARBA00022801"/>
    </source>
</evidence>
<dbReference type="PROSITE" id="PS51435">
    <property type="entry name" value="AP_NUCLEASE_F1_4"/>
    <property type="match status" value="1"/>
</dbReference>
<comment type="cofactor">
    <cofactor evidence="12 14">
        <name>Mg(2+)</name>
        <dbReference type="ChEBI" id="CHEBI:18420"/>
    </cofactor>
    <cofactor evidence="12 14">
        <name>Mn(2+)</name>
        <dbReference type="ChEBI" id="CHEBI:29035"/>
    </cofactor>
    <text evidence="12 14">Probably binds two magnesium or manganese ions per subunit.</text>
</comment>
<keyword evidence="10" id="KW-0539">Nucleus</keyword>
<evidence type="ECO:0000256" key="14">
    <source>
        <dbReference type="RuleBase" id="RU362131"/>
    </source>
</evidence>
<feature type="site" description="Important for catalytic activity" evidence="13">
    <location>
        <position position="319"/>
    </location>
</feature>
<feature type="site" description="Interaction with DNA substrate" evidence="13">
    <location>
        <position position="345"/>
    </location>
</feature>
<feature type="binding site" evidence="12">
    <location>
        <position position="247"/>
    </location>
    <ligand>
        <name>Mg(2+)</name>
        <dbReference type="ChEBI" id="CHEBI:18420"/>
        <label>1</label>
    </ligand>
</feature>
<protein>
    <recommendedName>
        <fullName evidence="14">DNA-(apurinic or apyrimidinic site) endonuclease</fullName>
        <ecNumber evidence="14">3.1.-.-</ecNumber>
    </recommendedName>
</protein>
<dbReference type="GO" id="GO:0008081">
    <property type="term" value="F:phosphoric diester hydrolase activity"/>
    <property type="evidence" value="ECO:0007669"/>
    <property type="project" value="TreeGrafter"/>
</dbReference>
<dbReference type="SUPFAM" id="SSF56219">
    <property type="entry name" value="DNase I-like"/>
    <property type="match status" value="1"/>
</dbReference>
<proteinExistence type="inferred from homology"/>
<dbReference type="AlphaFoldDB" id="A0A9D4HVQ8"/>
<dbReference type="InterPro" id="IPR036691">
    <property type="entry name" value="Endo/exonu/phosph_ase_sf"/>
</dbReference>
<feature type="active site" description="Proton donor/acceptor" evidence="11">
    <location>
        <position position="247"/>
    </location>
</feature>
<comment type="catalytic activity">
    <reaction evidence="1">
        <text>Exonucleolytic cleavage in the 3'- to 5'-direction to yield nucleoside 5'-phosphates.</text>
        <dbReference type="EC" id="3.1.11.2"/>
    </reaction>
</comment>
<feature type="region of interest" description="Disordered" evidence="15">
    <location>
        <begin position="1"/>
        <end position="93"/>
    </location>
</feature>
<evidence type="ECO:0000256" key="15">
    <source>
        <dbReference type="SAM" id="MobiDB-lite"/>
    </source>
</evidence>
<evidence type="ECO:0000256" key="3">
    <source>
        <dbReference type="ARBA" id="ARBA00004123"/>
    </source>
</evidence>
<feature type="domain" description="Endonuclease/exonuclease/phosphatase" evidence="16">
    <location>
        <begin position="104"/>
        <end position="345"/>
    </location>
</feature>
<dbReference type="NCBIfam" id="TIGR00633">
    <property type="entry name" value="xth"/>
    <property type="match status" value="1"/>
</dbReference>
<evidence type="ECO:0000256" key="4">
    <source>
        <dbReference type="ARBA" id="ARBA00007092"/>
    </source>
</evidence>
<evidence type="ECO:0000256" key="2">
    <source>
        <dbReference type="ARBA" id="ARBA00001936"/>
    </source>
</evidence>
<feature type="active site" description="Proton acceptor" evidence="11">
    <location>
        <position position="345"/>
    </location>
</feature>